<evidence type="ECO:0000256" key="10">
    <source>
        <dbReference type="RuleBase" id="RU003943"/>
    </source>
</evidence>
<evidence type="ECO:0000313" key="12">
    <source>
        <dbReference type="EMBL" id="SDC79920.1"/>
    </source>
</evidence>
<dbReference type="InterPro" id="IPR037294">
    <property type="entry name" value="ABC_BtuC-like"/>
</dbReference>
<keyword evidence="13" id="KW-1185">Reference proteome</keyword>
<sequence length="302" mass="31937">MIQEMWSSLLHQPNTQWVVLSTMLLGIASGVLGSFALLKKQSLIGDAVAHAALPGICIAYLFIGEKQLLILLIGATATGLLATYLIQLITATTRIKKDAAICMVLSVFFGMGIVLLTRITRQADGNKSGLDNFIFGQAAAMTRNDVYTMAGVAGGLILIAFLLFKEWKLLIFDPDFAKNSGLPVGMLETLFSTLLVVTVVIGIQAVGVILMAALLIIPAISARYWTDRLSLMVIIAGGIGACSGIAGALISTISTGLATGPLIVVTAAGCFVVSFTFGIKRGLIQKLTAHRIRTERLKGEGI</sequence>
<dbReference type="Pfam" id="PF00950">
    <property type="entry name" value="ABC-3"/>
    <property type="match status" value="1"/>
</dbReference>
<evidence type="ECO:0000256" key="5">
    <source>
        <dbReference type="ARBA" id="ARBA00022692"/>
    </source>
</evidence>
<feature type="transmembrane region" description="Helical" evidence="11">
    <location>
        <begin position="146"/>
        <end position="164"/>
    </location>
</feature>
<accession>A0A1G6PI74</accession>
<evidence type="ECO:0000256" key="2">
    <source>
        <dbReference type="ARBA" id="ARBA00008034"/>
    </source>
</evidence>
<gene>
    <name evidence="12" type="ORF">SAMN05421663_104143</name>
</gene>
<evidence type="ECO:0000313" key="13">
    <source>
        <dbReference type="Proteomes" id="UP000198666"/>
    </source>
</evidence>
<comment type="function">
    <text evidence="8">This protein is probably a component of a manganese permease, a binding protein-dependent, ATP-driven transport system.</text>
</comment>
<dbReference type="FunFam" id="1.10.3470.10:FF:000003">
    <property type="entry name" value="Iron ABC transporter permease SitD"/>
    <property type="match status" value="1"/>
</dbReference>
<dbReference type="AlphaFoldDB" id="A0A1G6PI74"/>
<keyword evidence="5 10" id="KW-0812">Transmembrane</keyword>
<keyword evidence="3 10" id="KW-0813">Transport</keyword>
<dbReference type="RefSeq" id="WP_093726941.1">
    <property type="nucleotide sequence ID" value="NZ_FMZB01000004.1"/>
</dbReference>
<feature type="transmembrane region" description="Helical" evidence="11">
    <location>
        <begin position="190"/>
        <end position="217"/>
    </location>
</feature>
<dbReference type="SUPFAM" id="SSF81345">
    <property type="entry name" value="ABC transporter involved in vitamin B12 uptake, BtuC"/>
    <property type="match status" value="1"/>
</dbReference>
<keyword evidence="7 11" id="KW-0472">Membrane</keyword>
<evidence type="ECO:0000256" key="6">
    <source>
        <dbReference type="ARBA" id="ARBA00022989"/>
    </source>
</evidence>
<dbReference type="PANTHER" id="PTHR30477:SF3">
    <property type="entry name" value="METAL TRANSPORT SYSTEM MEMBRANE PROTEIN CT_069-RELATED"/>
    <property type="match status" value="1"/>
</dbReference>
<dbReference type="GO" id="GO:0071281">
    <property type="term" value="P:cellular response to iron ion"/>
    <property type="evidence" value="ECO:0007669"/>
    <property type="project" value="UniProtKB-ARBA"/>
</dbReference>
<name>A0A1G6PI74_9BACI</name>
<dbReference type="Gene3D" id="1.10.3470.10">
    <property type="entry name" value="ABC transporter involved in vitamin B12 uptake, BtuC"/>
    <property type="match status" value="1"/>
</dbReference>
<organism evidence="12 13">
    <name type="scientific">Terribacillus halophilus</name>
    <dbReference type="NCBI Taxonomy" id="361279"/>
    <lineage>
        <taxon>Bacteria</taxon>
        <taxon>Bacillati</taxon>
        <taxon>Bacillota</taxon>
        <taxon>Bacilli</taxon>
        <taxon>Bacillales</taxon>
        <taxon>Bacillaceae</taxon>
        <taxon>Terribacillus</taxon>
    </lineage>
</organism>
<dbReference type="OrthoDB" id="9788905at2"/>
<proteinExistence type="inferred from homology"/>
<evidence type="ECO:0000256" key="7">
    <source>
        <dbReference type="ARBA" id="ARBA00023136"/>
    </source>
</evidence>
<feature type="transmembrane region" description="Helical" evidence="11">
    <location>
        <begin position="98"/>
        <end position="117"/>
    </location>
</feature>
<evidence type="ECO:0000256" key="1">
    <source>
        <dbReference type="ARBA" id="ARBA00004651"/>
    </source>
</evidence>
<feature type="transmembrane region" description="Helical" evidence="11">
    <location>
        <begin position="229"/>
        <end position="250"/>
    </location>
</feature>
<dbReference type="EMBL" id="FMZB01000004">
    <property type="protein sequence ID" value="SDC79920.1"/>
    <property type="molecule type" value="Genomic_DNA"/>
</dbReference>
<dbReference type="GO" id="GO:0010043">
    <property type="term" value="P:response to zinc ion"/>
    <property type="evidence" value="ECO:0007669"/>
    <property type="project" value="TreeGrafter"/>
</dbReference>
<reference evidence="13" key="1">
    <citation type="submission" date="2016-10" db="EMBL/GenBank/DDBJ databases">
        <authorList>
            <person name="Varghese N."/>
            <person name="Submissions S."/>
        </authorList>
    </citation>
    <scope>NUCLEOTIDE SEQUENCE [LARGE SCALE GENOMIC DNA]</scope>
    <source>
        <strain evidence="13">DSM 21620</strain>
    </source>
</reference>
<evidence type="ECO:0000256" key="8">
    <source>
        <dbReference type="ARBA" id="ARBA00057828"/>
    </source>
</evidence>
<evidence type="ECO:0000256" key="9">
    <source>
        <dbReference type="ARBA" id="ARBA00073179"/>
    </source>
</evidence>
<dbReference type="InterPro" id="IPR001626">
    <property type="entry name" value="ABC_TroCD"/>
</dbReference>
<feature type="transmembrane region" description="Helical" evidence="11">
    <location>
        <begin position="262"/>
        <end position="283"/>
    </location>
</feature>
<evidence type="ECO:0000256" key="11">
    <source>
        <dbReference type="SAM" id="Phobius"/>
    </source>
</evidence>
<dbReference type="PANTHER" id="PTHR30477">
    <property type="entry name" value="ABC-TRANSPORTER METAL-BINDING PROTEIN"/>
    <property type="match status" value="1"/>
</dbReference>
<dbReference type="GO" id="GO:0055085">
    <property type="term" value="P:transmembrane transport"/>
    <property type="evidence" value="ECO:0007669"/>
    <property type="project" value="InterPro"/>
</dbReference>
<keyword evidence="6 11" id="KW-1133">Transmembrane helix</keyword>
<feature type="transmembrane region" description="Helical" evidence="11">
    <location>
        <begin position="17"/>
        <end position="37"/>
    </location>
</feature>
<protein>
    <recommendedName>
        <fullName evidence="9">Manganese transport system membrane protein MntC</fullName>
    </recommendedName>
</protein>
<comment type="subcellular location">
    <subcellularLocation>
        <location evidence="1 10">Cell membrane</location>
        <topology evidence="1 10">Multi-pass membrane protein</topology>
    </subcellularLocation>
</comment>
<dbReference type="CDD" id="cd06550">
    <property type="entry name" value="TM_ABC_iron-siderophores_like"/>
    <property type="match status" value="1"/>
</dbReference>
<evidence type="ECO:0000256" key="4">
    <source>
        <dbReference type="ARBA" id="ARBA00022475"/>
    </source>
</evidence>
<dbReference type="Proteomes" id="UP000198666">
    <property type="component" value="Unassembled WGS sequence"/>
</dbReference>
<comment type="similarity">
    <text evidence="2 10">Belongs to the ABC-3 integral membrane protein family.</text>
</comment>
<dbReference type="STRING" id="361279.SAMN05421663_104143"/>
<dbReference type="GO" id="GO:0043190">
    <property type="term" value="C:ATP-binding cassette (ABC) transporter complex"/>
    <property type="evidence" value="ECO:0007669"/>
    <property type="project" value="InterPro"/>
</dbReference>
<feature type="transmembrane region" description="Helical" evidence="11">
    <location>
        <begin position="68"/>
        <end position="86"/>
    </location>
</feature>
<evidence type="ECO:0000256" key="3">
    <source>
        <dbReference type="ARBA" id="ARBA00022448"/>
    </source>
</evidence>
<keyword evidence="4" id="KW-1003">Cell membrane</keyword>